<dbReference type="AlphaFoldDB" id="A0A2P5F670"/>
<dbReference type="Proteomes" id="UP000237000">
    <property type="component" value="Unassembled WGS sequence"/>
</dbReference>
<dbReference type="OrthoDB" id="185373at2759"/>
<dbReference type="NCBIfam" id="TIGR00756">
    <property type="entry name" value="PPR"/>
    <property type="match status" value="1"/>
</dbReference>
<comment type="caution">
    <text evidence="2">The sequence shown here is derived from an EMBL/GenBank/DDBJ whole genome shotgun (WGS) entry which is preliminary data.</text>
</comment>
<dbReference type="InParanoid" id="A0A2P5F670"/>
<organism evidence="2 3">
    <name type="scientific">Trema orientale</name>
    <name type="common">Charcoal tree</name>
    <name type="synonym">Celtis orientalis</name>
    <dbReference type="NCBI Taxonomy" id="63057"/>
    <lineage>
        <taxon>Eukaryota</taxon>
        <taxon>Viridiplantae</taxon>
        <taxon>Streptophyta</taxon>
        <taxon>Embryophyta</taxon>
        <taxon>Tracheophyta</taxon>
        <taxon>Spermatophyta</taxon>
        <taxon>Magnoliopsida</taxon>
        <taxon>eudicotyledons</taxon>
        <taxon>Gunneridae</taxon>
        <taxon>Pentapetalae</taxon>
        <taxon>rosids</taxon>
        <taxon>fabids</taxon>
        <taxon>Rosales</taxon>
        <taxon>Cannabaceae</taxon>
        <taxon>Trema</taxon>
    </lineage>
</organism>
<name>A0A2P5F670_TREOI</name>
<gene>
    <name evidence="2" type="ORF">TorRG33x02_108530</name>
</gene>
<protein>
    <submittedName>
        <fullName evidence="2">Pentatricopeptide repeat</fullName>
    </submittedName>
</protein>
<evidence type="ECO:0000313" key="3">
    <source>
        <dbReference type="Proteomes" id="UP000237000"/>
    </source>
</evidence>
<keyword evidence="3" id="KW-1185">Reference proteome</keyword>
<dbReference type="InterPro" id="IPR011990">
    <property type="entry name" value="TPR-like_helical_dom_sf"/>
</dbReference>
<keyword evidence="1" id="KW-0677">Repeat</keyword>
<proteinExistence type="predicted"/>
<dbReference type="STRING" id="63057.A0A2P5F670"/>
<dbReference type="EMBL" id="JXTC01000059">
    <property type="protein sequence ID" value="PON93282.1"/>
    <property type="molecule type" value="Genomic_DNA"/>
</dbReference>
<dbReference type="Gene3D" id="1.25.40.10">
    <property type="entry name" value="Tetratricopeptide repeat domain"/>
    <property type="match status" value="1"/>
</dbReference>
<sequence>MDTQSLTKALQMFDQIPTFRCGLIVKSYNSVLDALFKCSEVEKMREFLVGFGNHVTQMLVRIIFD</sequence>
<evidence type="ECO:0000256" key="1">
    <source>
        <dbReference type="ARBA" id="ARBA00022737"/>
    </source>
</evidence>
<accession>A0A2P5F670</accession>
<reference evidence="3" key="1">
    <citation type="submission" date="2016-06" db="EMBL/GenBank/DDBJ databases">
        <title>Parallel loss of symbiosis genes in relatives of nitrogen-fixing non-legume Parasponia.</title>
        <authorList>
            <person name="Van Velzen R."/>
            <person name="Holmer R."/>
            <person name="Bu F."/>
            <person name="Rutten L."/>
            <person name="Van Zeijl A."/>
            <person name="Liu W."/>
            <person name="Santuari L."/>
            <person name="Cao Q."/>
            <person name="Sharma T."/>
            <person name="Shen D."/>
            <person name="Roswanjaya Y."/>
            <person name="Wardhani T."/>
            <person name="Kalhor M.S."/>
            <person name="Jansen J."/>
            <person name="Van den Hoogen J."/>
            <person name="Gungor B."/>
            <person name="Hartog M."/>
            <person name="Hontelez J."/>
            <person name="Verver J."/>
            <person name="Yang W.-C."/>
            <person name="Schijlen E."/>
            <person name="Repin R."/>
            <person name="Schilthuizen M."/>
            <person name="Schranz E."/>
            <person name="Heidstra R."/>
            <person name="Miyata K."/>
            <person name="Fedorova E."/>
            <person name="Kohlen W."/>
            <person name="Bisseling T."/>
            <person name="Smit S."/>
            <person name="Geurts R."/>
        </authorList>
    </citation>
    <scope>NUCLEOTIDE SEQUENCE [LARGE SCALE GENOMIC DNA]</scope>
    <source>
        <strain evidence="3">cv. RG33-2</strain>
    </source>
</reference>
<evidence type="ECO:0000313" key="2">
    <source>
        <dbReference type="EMBL" id="PON93282.1"/>
    </source>
</evidence>
<dbReference type="InterPro" id="IPR002885">
    <property type="entry name" value="PPR_rpt"/>
</dbReference>